<dbReference type="SUPFAM" id="SSF50814">
    <property type="entry name" value="Lipocalins"/>
    <property type="match status" value="1"/>
</dbReference>
<name>A0A9D1PQQ8_9FIRM</name>
<accession>A0A9D1PQQ8</accession>
<dbReference type="AlphaFoldDB" id="A0A9D1PQQ8"/>
<evidence type="ECO:0000313" key="1">
    <source>
        <dbReference type="EMBL" id="HIV86182.1"/>
    </source>
</evidence>
<dbReference type="InterPro" id="IPR015231">
    <property type="entry name" value="DUF1934"/>
</dbReference>
<sequence>MEENALISIKTVQEIDGESETIALDTRGKYAIRNNKIYIIYEESEMTGYEDTTTTIKVSDSRVMVSRRGRYKSSMDYICGQKSLCLVNTPYGEIGAAVTTEKIDFDFGDGGGVLSMDYMLDADNVNFIKNNMTVTVTKEK</sequence>
<dbReference type="EMBL" id="DXIJ01000108">
    <property type="protein sequence ID" value="HIV86182.1"/>
    <property type="molecule type" value="Genomic_DNA"/>
</dbReference>
<gene>
    <name evidence="1" type="ORF">H9900_05160</name>
</gene>
<organism evidence="1 2">
    <name type="scientific">Candidatus Monoglobus merdigallinarum</name>
    <dbReference type="NCBI Taxonomy" id="2838698"/>
    <lineage>
        <taxon>Bacteria</taxon>
        <taxon>Bacillati</taxon>
        <taxon>Bacillota</taxon>
        <taxon>Clostridia</taxon>
        <taxon>Monoglobales</taxon>
        <taxon>Monoglobaceae</taxon>
        <taxon>Monoglobus</taxon>
    </lineage>
</organism>
<comment type="caution">
    <text evidence="1">The sequence shown here is derived from an EMBL/GenBank/DDBJ whole genome shotgun (WGS) entry which is preliminary data.</text>
</comment>
<protein>
    <submittedName>
        <fullName evidence="1">DUF1934 domain-containing protein</fullName>
    </submittedName>
</protein>
<reference evidence="1" key="2">
    <citation type="submission" date="2021-04" db="EMBL/GenBank/DDBJ databases">
        <authorList>
            <person name="Gilroy R."/>
        </authorList>
    </citation>
    <scope>NUCLEOTIDE SEQUENCE</scope>
    <source>
        <strain evidence="1">5790</strain>
    </source>
</reference>
<dbReference type="InterPro" id="IPR012674">
    <property type="entry name" value="Calycin"/>
</dbReference>
<evidence type="ECO:0000313" key="2">
    <source>
        <dbReference type="Proteomes" id="UP000824162"/>
    </source>
</evidence>
<reference evidence="1" key="1">
    <citation type="journal article" date="2021" name="PeerJ">
        <title>Extensive microbial diversity within the chicken gut microbiome revealed by metagenomics and culture.</title>
        <authorList>
            <person name="Gilroy R."/>
            <person name="Ravi A."/>
            <person name="Getino M."/>
            <person name="Pursley I."/>
            <person name="Horton D.L."/>
            <person name="Alikhan N.F."/>
            <person name="Baker D."/>
            <person name="Gharbi K."/>
            <person name="Hall N."/>
            <person name="Watson M."/>
            <person name="Adriaenssens E.M."/>
            <person name="Foster-Nyarko E."/>
            <person name="Jarju S."/>
            <person name="Secka A."/>
            <person name="Antonio M."/>
            <person name="Oren A."/>
            <person name="Chaudhuri R.R."/>
            <person name="La Ragione R."/>
            <person name="Hildebrand F."/>
            <person name="Pallen M.J."/>
        </authorList>
    </citation>
    <scope>NUCLEOTIDE SEQUENCE</scope>
    <source>
        <strain evidence="1">5790</strain>
    </source>
</reference>
<dbReference type="Gene3D" id="2.40.128.20">
    <property type="match status" value="1"/>
</dbReference>
<dbReference type="Pfam" id="PF09148">
    <property type="entry name" value="DUF1934"/>
    <property type="match status" value="1"/>
</dbReference>
<dbReference type="Proteomes" id="UP000824162">
    <property type="component" value="Unassembled WGS sequence"/>
</dbReference>
<proteinExistence type="predicted"/>